<feature type="transmembrane region" description="Helical" evidence="1">
    <location>
        <begin position="42"/>
        <end position="62"/>
    </location>
</feature>
<evidence type="ECO:0000313" key="2">
    <source>
        <dbReference type="EMBL" id="AZQ09849.1"/>
    </source>
</evidence>
<sequence>MLFGMSWWASIFVLAALVIIAYEIKAQTSHEGLEEETTSDFLLFVGRQLYFVALMLLAVLSYQDSSHPLVYWPLVIAALCTLPVGIGFTLEQVIQFVKNPKGKDEDDGEETGLLFNTLGHLIPISFYVVGIKLALSATEPLWRPYVPA</sequence>
<keyword evidence="1" id="KW-0472">Membrane</keyword>
<feature type="transmembrane region" description="Helical" evidence="1">
    <location>
        <begin position="69"/>
        <end position="90"/>
    </location>
</feature>
<feature type="transmembrane region" description="Helical" evidence="1">
    <location>
        <begin position="113"/>
        <end position="135"/>
    </location>
</feature>
<dbReference type="EMBL" id="CP020373">
    <property type="protein sequence ID" value="AZQ09849.1"/>
    <property type="molecule type" value="Genomic_DNA"/>
</dbReference>
<protein>
    <submittedName>
        <fullName evidence="2">Uncharacterized protein</fullName>
    </submittedName>
</protein>
<dbReference type="RefSeq" id="WP_126166282.1">
    <property type="nucleotide sequence ID" value="NZ_CP020373.1"/>
</dbReference>
<keyword evidence="1" id="KW-1133">Transmembrane helix</keyword>
<keyword evidence="3" id="KW-1185">Reference proteome</keyword>
<evidence type="ECO:0000313" key="3">
    <source>
        <dbReference type="Proteomes" id="UP000278437"/>
    </source>
</evidence>
<proteinExistence type="predicted"/>
<dbReference type="Proteomes" id="UP000278437">
    <property type="component" value="Chromosome"/>
</dbReference>
<name>A0ABM7D0K2_9GAMM</name>
<gene>
    <name evidence="2" type="ORF">STH12_00710</name>
</gene>
<accession>A0ABM7D0K2</accession>
<reference evidence="3" key="1">
    <citation type="submission" date="2017-03" db="EMBL/GenBank/DDBJ databases">
        <title>Full genome sequence of a non-lethal Shewanella isolate that potentiates virulence of Vibio parahaemolyticus causing acute hepatopancreatic necrosis disease (AHPND) in shrimp.</title>
        <authorList>
            <person name="Prachumwat A."/>
            <person name="Sritunyalucksana K."/>
        </authorList>
    </citation>
    <scope>NUCLEOTIDE SEQUENCE [LARGE SCALE GENOMIC DNA]</scope>
    <source>
        <strain evidence="3">TH2012</strain>
    </source>
</reference>
<organism evidence="2 3">
    <name type="scientific">Shewanella khirikhana</name>
    <dbReference type="NCBI Taxonomy" id="1965282"/>
    <lineage>
        <taxon>Bacteria</taxon>
        <taxon>Pseudomonadati</taxon>
        <taxon>Pseudomonadota</taxon>
        <taxon>Gammaproteobacteria</taxon>
        <taxon>Alteromonadales</taxon>
        <taxon>Shewanellaceae</taxon>
        <taxon>Shewanella</taxon>
    </lineage>
</organism>
<evidence type="ECO:0000256" key="1">
    <source>
        <dbReference type="SAM" id="Phobius"/>
    </source>
</evidence>
<keyword evidence="1" id="KW-0812">Transmembrane</keyword>